<keyword evidence="9" id="KW-0966">Cell projection</keyword>
<dbReference type="Gene3D" id="2.30.330.10">
    <property type="entry name" value="SpoA-like"/>
    <property type="match status" value="1"/>
</dbReference>
<dbReference type="GO" id="GO:0009425">
    <property type="term" value="C:bacterial-type flagellum basal body"/>
    <property type="evidence" value="ECO:0007669"/>
    <property type="project" value="InterPro"/>
</dbReference>
<evidence type="ECO:0000313" key="9">
    <source>
        <dbReference type="EMBL" id="EEG76498.1"/>
    </source>
</evidence>
<evidence type="ECO:0000256" key="6">
    <source>
        <dbReference type="ARBA" id="ARBA00023136"/>
    </source>
</evidence>
<dbReference type="PRINTS" id="PR00956">
    <property type="entry name" value="FLGMOTORFLIN"/>
</dbReference>
<evidence type="ECO:0000256" key="1">
    <source>
        <dbReference type="ARBA" id="ARBA00004413"/>
    </source>
</evidence>
<gene>
    <name evidence="9" type="ORF">DealDRAFT_2610</name>
</gene>
<comment type="caution">
    <text evidence="9">The sequence shown here is derived from an EMBL/GenBank/DDBJ whole genome shotgun (WGS) entry which is preliminary data.</text>
</comment>
<dbReference type="EMBL" id="ACJM01000016">
    <property type="protein sequence ID" value="EEG76498.1"/>
    <property type="molecule type" value="Genomic_DNA"/>
</dbReference>
<dbReference type="GO" id="GO:0005886">
    <property type="term" value="C:plasma membrane"/>
    <property type="evidence" value="ECO:0007669"/>
    <property type="project" value="UniProtKB-SubCell"/>
</dbReference>
<keyword evidence="10" id="KW-1185">Reference proteome</keyword>
<dbReference type="OrthoDB" id="9773459at2"/>
<keyword evidence="4" id="KW-0145">Chemotaxis</keyword>
<dbReference type="AlphaFoldDB" id="C0GJF1"/>
<reference evidence="9 10" key="1">
    <citation type="submission" date="2009-02" db="EMBL/GenBank/DDBJ databases">
        <title>Sequencing of the draft genome and assembly of Dethiobacter alkaliphilus AHT 1.</title>
        <authorList>
            <consortium name="US DOE Joint Genome Institute (JGI-PGF)"/>
            <person name="Lucas S."/>
            <person name="Copeland A."/>
            <person name="Lapidus A."/>
            <person name="Glavina del Rio T."/>
            <person name="Dalin E."/>
            <person name="Tice H."/>
            <person name="Bruce D."/>
            <person name="Goodwin L."/>
            <person name="Pitluck S."/>
            <person name="Larimer F."/>
            <person name="Land M.L."/>
            <person name="Hauser L."/>
            <person name="Muyzer G."/>
        </authorList>
    </citation>
    <scope>NUCLEOTIDE SEQUENCE [LARGE SCALE GENOMIC DNA]</scope>
    <source>
        <strain evidence="9 10">AHT 1</strain>
    </source>
</reference>
<dbReference type="GO" id="GO:0071973">
    <property type="term" value="P:bacterial-type flagellum-dependent cell motility"/>
    <property type="evidence" value="ECO:0007669"/>
    <property type="project" value="InterPro"/>
</dbReference>
<keyword evidence="9" id="KW-0969">Cilium</keyword>
<dbReference type="InterPro" id="IPR001172">
    <property type="entry name" value="FliN_T3SS_HrcQb"/>
</dbReference>
<dbReference type="PANTHER" id="PTHR43484:SF1">
    <property type="entry name" value="FLAGELLAR MOTOR SWITCH PROTEIN FLIN"/>
    <property type="match status" value="1"/>
</dbReference>
<dbReference type="RefSeq" id="WP_008518188.1">
    <property type="nucleotide sequence ID" value="NZ_ACJM01000016.1"/>
</dbReference>
<evidence type="ECO:0000256" key="5">
    <source>
        <dbReference type="ARBA" id="ARBA00022779"/>
    </source>
</evidence>
<sequence length="141" mass="15387">MSDSLLSQAEIDALLTQVPSETEETPVVEDLSFQAKEMPQPKKNKPRAANAGMQSHPNLERILDIPLRVSVSLGKTEKPILDVVSLAPGAIVDFDRNVGEPVDITLNGKLIARGEVVVVGEHFGVRISQIITPQQRIENML</sequence>
<dbReference type="InterPro" id="IPR036429">
    <property type="entry name" value="SpoA-like_sf"/>
</dbReference>
<dbReference type="Proteomes" id="UP000006443">
    <property type="component" value="Unassembled WGS sequence"/>
</dbReference>
<comment type="subcellular location">
    <subcellularLocation>
        <location evidence="1">Cell membrane</location>
        <topology evidence="1">Peripheral membrane protein</topology>
        <orientation evidence="1">Cytoplasmic side</orientation>
    </subcellularLocation>
</comment>
<dbReference type="NCBIfam" id="TIGR02480">
    <property type="entry name" value="fliN"/>
    <property type="match status" value="1"/>
</dbReference>
<evidence type="ECO:0000256" key="4">
    <source>
        <dbReference type="ARBA" id="ARBA00022500"/>
    </source>
</evidence>
<dbReference type="InterPro" id="IPR001543">
    <property type="entry name" value="FliN-like_C"/>
</dbReference>
<dbReference type="GO" id="GO:0003774">
    <property type="term" value="F:cytoskeletal motor activity"/>
    <property type="evidence" value="ECO:0007669"/>
    <property type="project" value="InterPro"/>
</dbReference>
<dbReference type="Pfam" id="PF01052">
    <property type="entry name" value="FliMN_C"/>
    <property type="match status" value="1"/>
</dbReference>
<keyword evidence="5" id="KW-0283">Flagellar rotation</keyword>
<dbReference type="InterPro" id="IPR012826">
    <property type="entry name" value="FliN"/>
</dbReference>
<keyword evidence="3" id="KW-1003">Cell membrane</keyword>
<protein>
    <submittedName>
        <fullName evidence="9">Flagellar motor switch protein FliN</fullName>
    </submittedName>
</protein>
<evidence type="ECO:0000256" key="2">
    <source>
        <dbReference type="ARBA" id="ARBA00009226"/>
    </source>
</evidence>
<dbReference type="SUPFAM" id="SSF101801">
    <property type="entry name" value="Surface presentation of antigens (SPOA)"/>
    <property type="match status" value="1"/>
</dbReference>
<dbReference type="InterPro" id="IPR051469">
    <property type="entry name" value="FliN/MopA/SpaO"/>
</dbReference>
<organism evidence="9 10">
    <name type="scientific">Dethiobacter alkaliphilus AHT 1</name>
    <dbReference type="NCBI Taxonomy" id="555088"/>
    <lineage>
        <taxon>Bacteria</taxon>
        <taxon>Bacillati</taxon>
        <taxon>Bacillota</taxon>
        <taxon>Dethiobacteria</taxon>
        <taxon>Dethiobacterales</taxon>
        <taxon>Dethiobacteraceae</taxon>
        <taxon>Dethiobacter</taxon>
    </lineage>
</organism>
<dbReference type="STRING" id="555088.DealDRAFT_2610"/>
<keyword evidence="6" id="KW-0472">Membrane</keyword>
<proteinExistence type="inferred from homology"/>
<keyword evidence="9" id="KW-0282">Flagellum</keyword>
<evidence type="ECO:0000259" key="8">
    <source>
        <dbReference type="Pfam" id="PF01052"/>
    </source>
</evidence>
<feature type="domain" description="Flagellar motor switch protein FliN-like C-terminal" evidence="8">
    <location>
        <begin position="60"/>
        <end position="131"/>
    </location>
</feature>
<dbReference type="PANTHER" id="PTHR43484">
    <property type="match status" value="1"/>
</dbReference>
<comment type="similarity">
    <text evidence="2">Belongs to the FliN/MopA/SpaO family.</text>
</comment>
<name>C0GJF1_DETAL</name>
<dbReference type="GO" id="GO:0006935">
    <property type="term" value="P:chemotaxis"/>
    <property type="evidence" value="ECO:0007669"/>
    <property type="project" value="UniProtKB-KW"/>
</dbReference>
<evidence type="ECO:0000256" key="3">
    <source>
        <dbReference type="ARBA" id="ARBA00022475"/>
    </source>
</evidence>
<accession>C0GJF1</accession>
<evidence type="ECO:0000313" key="10">
    <source>
        <dbReference type="Proteomes" id="UP000006443"/>
    </source>
</evidence>
<dbReference type="eggNOG" id="COG1886">
    <property type="taxonomic scope" value="Bacteria"/>
</dbReference>
<feature type="region of interest" description="Disordered" evidence="7">
    <location>
        <begin position="33"/>
        <end position="55"/>
    </location>
</feature>
<evidence type="ECO:0000256" key="7">
    <source>
        <dbReference type="SAM" id="MobiDB-lite"/>
    </source>
</evidence>